<gene>
    <name evidence="1" type="ORF">OPT61_g10146</name>
</gene>
<keyword evidence="2" id="KW-1185">Reference proteome</keyword>
<evidence type="ECO:0000313" key="1">
    <source>
        <dbReference type="EMBL" id="KAJ8105487.1"/>
    </source>
</evidence>
<dbReference type="EMBL" id="JAPHNI010001482">
    <property type="protein sequence ID" value="KAJ8105487.1"/>
    <property type="molecule type" value="Genomic_DNA"/>
</dbReference>
<organism evidence="1 2">
    <name type="scientific">Boeremia exigua</name>
    <dbReference type="NCBI Taxonomy" id="749465"/>
    <lineage>
        <taxon>Eukaryota</taxon>
        <taxon>Fungi</taxon>
        <taxon>Dikarya</taxon>
        <taxon>Ascomycota</taxon>
        <taxon>Pezizomycotina</taxon>
        <taxon>Dothideomycetes</taxon>
        <taxon>Pleosporomycetidae</taxon>
        <taxon>Pleosporales</taxon>
        <taxon>Pleosporineae</taxon>
        <taxon>Didymellaceae</taxon>
        <taxon>Boeremia</taxon>
    </lineage>
</organism>
<reference evidence="1" key="1">
    <citation type="submission" date="2022-11" db="EMBL/GenBank/DDBJ databases">
        <title>Genome Sequence of Boeremia exigua.</title>
        <authorList>
            <person name="Buettner E."/>
        </authorList>
    </citation>
    <scope>NUCLEOTIDE SEQUENCE</scope>
    <source>
        <strain evidence="1">CU02</strain>
    </source>
</reference>
<comment type="caution">
    <text evidence="1">The sequence shown here is derived from an EMBL/GenBank/DDBJ whole genome shotgun (WGS) entry which is preliminary data.</text>
</comment>
<evidence type="ECO:0000313" key="2">
    <source>
        <dbReference type="Proteomes" id="UP001153331"/>
    </source>
</evidence>
<protein>
    <submittedName>
        <fullName evidence="1">Uncharacterized protein</fullName>
    </submittedName>
</protein>
<name>A0ACC2HQY2_9PLEO</name>
<accession>A0ACC2HQY2</accession>
<sequence>MSTFKGIVAEFPHIRLDYFRHQPEHKAPLACFLSHVHSDHLVGLESLRAPFVYCSAATREILLRLEKFHYRVNFAKGILESRNVTYDRSMRKLAKPLPLDTPIMIELAPGNSIRVTLIDANHCIGAVMFLIEGDGKAVLYTGDIRAETWWVNSIVQNPVLAPYALGLRSLDCIYLDTTFATKCEPYRDFPSKTEGIKELLEKVSTYPRDTIFYFHSWTFGYENVWIALSAFLGSRIHLDDYRTRIYGSLSSLDKRSLREAGLDVQSENKFLRETGIEIREAAALCGFKNGNHMQPGCLTSSENVRIHSCERGMGCSVLDEDTDANIVHIVPIITRSNGVEITELGADGGKGDLDQKEELETGEANLAGRLMELCAQSIDSPDLLSKVLALLQHALSTGSASLDIGLHLQKESQVSDEDLSLQKLVAALASSASKKQSEGTKPSQNTTIHFPYSRHSSYSELCELVAAFKPHDVFPCTVDEATWTPELSIRALFGEHCSAQTFRHDAEMMRILKARQPYDTQKRDRDESQQDSQFETPPETTIPSVAKPKVVDSEAERPVRLPEAAVEETIAETTIVSVTKQRTGPDSTFKILPELGPAVLPLKEEMTFPASSPRPYLSSSKSRVWPEKKRKLNNAHLAYEAAIGTHLTWADFGGLECTRSAQARKEDTL</sequence>
<dbReference type="Proteomes" id="UP001153331">
    <property type="component" value="Unassembled WGS sequence"/>
</dbReference>
<proteinExistence type="predicted"/>